<evidence type="ECO:0000313" key="3">
    <source>
        <dbReference type="Proteomes" id="UP001054945"/>
    </source>
</evidence>
<gene>
    <name evidence="2" type="ORF">CEXT_87301</name>
</gene>
<sequence length="102" mass="11811">MSNSQKYVELERGTTVIVSQIHHWLIGVNTEPTSHFNIFRSTRNTWIAGHEQNGRRTGTKSHESHARSHVSTSQLRWRNSGEIAELSLPRGDRQYRQPTDLF</sequence>
<comment type="caution">
    <text evidence="2">The sequence shown here is derived from an EMBL/GenBank/DDBJ whole genome shotgun (WGS) entry which is preliminary data.</text>
</comment>
<organism evidence="2 3">
    <name type="scientific">Caerostris extrusa</name>
    <name type="common">Bark spider</name>
    <name type="synonym">Caerostris bankana</name>
    <dbReference type="NCBI Taxonomy" id="172846"/>
    <lineage>
        <taxon>Eukaryota</taxon>
        <taxon>Metazoa</taxon>
        <taxon>Ecdysozoa</taxon>
        <taxon>Arthropoda</taxon>
        <taxon>Chelicerata</taxon>
        <taxon>Arachnida</taxon>
        <taxon>Araneae</taxon>
        <taxon>Araneomorphae</taxon>
        <taxon>Entelegynae</taxon>
        <taxon>Araneoidea</taxon>
        <taxon>Araneidae</taxon>
        <taxon>Caerostris</taxon>
    </lineage>
</organism>
<protein>
    <submittedName>
        <fullName evidence="2">Uncharacterized protein</fullName>
    </submittedName>
</protein>
<evidence type="ECO:0000256" key="1">
    <source>
        <dbReference type="SAM" id="MobiDB-lite"/>
    </source>
</evidence>
<dbReference type="AlphaFoldDB" id="A0AAV4PSZ6"/>
<dbReference type="EMBL" id="BPLR01005102">
    <property type="protein sequence ID" value="GIX99829.1"/>
    <property type="molecule type" value="Genomic_DNA"/>
</dbReference>
<name>A0AAV4PSZ6_CAEEX</name>
<keyword evidence="3" id="KW-1185">Reference proteome</keyword>
<feature type="region of interest" description="Disordered" evidence="1">
    <location>
        <begin position="49"/>
        <end position="76"/>
    </location>
</feature>
<dbReference type="Proteomes" id="UP001054945">
    <property type="component" value="Unassembled WGS sequence"/>
</dbReference>
<accession>A0AAV4PSZ6</accession>
<reference evidence="2 3" key="1">
    <citation type="submission" date="2021-06" db="EMBL/GenBank/DDBJ databases">
        <title>Caerostris extrusa draft genome.</title>
        <authorList>
            <person name="Kono N."/>
            <person name="Arakawa K."/>
        </authorList>
    </citation>
    <scope>NUCLEOTIDE SEQUENCE [LARGE SCALE GENOMIC DNA]</scope>
</reference>
<proteinExistence type="predicted"/>
<evidence type="ECO:0000313" key="2">
    <source>
        <dbReference type="EMBL" id="GIX99829.1"/>
    </source>
</evidence>